<dbReference type="GeneID" id="11495969"/>
<dbReference type="PANTHER" id="PTHR24559">
    <property type="entry name" value="TRANSPOSON TY3-I GAG-POL POLYPROTEIN"/>
    <property type="match status" value="1"/>
</dbReference>
<sequence>MVAYVNDKIPDKLIMGNPILELHPELLVSPVRNIECDFIREGTGEDNYGKEVEDIFIIDIEKPREKCEGKDSFATLPRKLQEKFKDTVKNDLGKLDTDREAIVEYEIYIKDGKRPPRQQAYRLSPKLGKVTSNLINELLDNTFITPSKSPYSSPIVLVKKKDASYRLCVDYRALNKVTLKDPFPLPRLVLENWSG</sequence>
<dbReference type="Gene3D" id="3.10.10.10">
    <property type="entry name" value="HIV Type 1 Reverse Transcriptase, subunit A, domain 1"/>
    <property type="match status" value="1"/>
</dbReference>
<proteinExistence type="predicted"/>
<keyword evidence="2" id="KW-1185">Reference proteome</keyword>
<dbReference type="OrthoDB" id="4488294at2759"/>
<dbReference type="InterPro" id="IPR053134">
    <property type="entry name" value="RNA-dir_DNA_polymerase"/>
</dbReference>
<accession>G0WF77</accession>
<dbReference type="InterPro" id="IPR043502">
    <property type="entry name" value="DNA/RNA_pol_sf"/>
</dbReference>
<evidence type="ECO:0008006" key="3">
    <source>
        <dbReference type="Google" id="ProtNLM"/>
    </source>
</evidence>
<dbReference type="KEGG" id="ndi:NDAI_0H02640"/>
<dbReference type="AlphaFoldDB" id="G0WF77"/>
<dbReference type="STRING" id="1071378.G0WF77"/>
<organism evidence="1 2">
    <name type="scientific">Naumovozyma dairenensis (strain ATCC 10597 / BCRC 20456 / CBS 421 / NBRC 0211 / NRRL Y-12639)</name>
    <name type="common">Saccharomyces dairenensis</name>
    <dbReference type="NCBI Taxonomy" id="1071378"/>
    <lineage>
        <taxon>Eukaryota</taxon>
        <taxon>Fungi</taxon>
        <taxon>Dikarya</taxon>
        <taxon>Ascomycota</taxon>
        <taxon>Saccharomycotina</taxon>
        <taxon>Saccharomycetes</taxon>
        <taxon>Saccharomycetales</taxon>
        <taxon>Saccharomycetaceae</taxon>
        <taxon>Naumovozyma</taxon>
    </lineage>
</organism>
<dbReference type="SUPFAM" id="SSF56672">
    <property type="entry name" value="DNA/RNA polymerases"/>
    <property type="match status" value="1"/>
</dbReference>
<evidence type="ECO:0000313" key="2">
    <source>
        <dbReference type="Proteomes" id="UP000000689"/>
    </source>
</evidence>
<gene>
    <name evidence="1" type="primary">NDAI0H02640</name>
    <name evidence="1" type="ordered locus">NDAI_0H02640</name>
</gene>
<dbReference type="HOGENOM" id="CLU_1396684_0_0_1"/>
<evidence type="ECO:0000313" key="1">
    <source>
        <dbReference type="EMBL" id="CCD26438.1"/>
    </source>
</evidence>
<reference evidence="1 2" key="1">
    <citation type="journal article" date="2011" name="Proc. Natl. Acad. Sci. U.S.A.">
        <title>Evolutionary erosion of yeast sex chromosomes by mating-type switching accidents.</title>
        <authorList>
            <person name="Gordon J.L."/>
            <person name="Armisen D."/>
            <person name="Proux-Wera E."/>
            <person name="Oheigeartaigh S.S."/>
            <person name="Byrne K.P."/>
            <person name="Wolfe K.H."/>
        </authorList>
    </citation>
    <scope>NUCLEOTIDE SEQUENCE [LARGE SCALE GENOMIC DNA]</scope>
    <source>
        <strain evidence="2">ATCC 10597 / BCRC 20456 / CBS 421 / NBRC 0211 / NRRL Y-12639</strain>
    </source>
</reference>
<dbReference type="EMBL" id="HE580274">
    <property type="protein sequence ID" value="CCD26438.1"/>
    <property type="molecule type" value="Genomic_DNA"/>
</dbReference>
<dbReference type="Proteomes" id="UP000000689">
    <property type="component" value="Chromosome 8"/>
</dbReference>
<dbReference type="eggNOG" id="KOG0017">
    <property type="taxonomic scope" value="Eukaryota"/>
</dbReference>
<dbReference type="RefSeq" id="XP_003671681.1">
    <property type="nucleotide sequence ID" value="XM_003671633.1"/>
</dbReference>
<protein>
    <recommendedName>
        <fullName evidence="3">Reverse transcriptase domain-containing protein</fullName>
    </recommendedName>
</protein>
<dbReference type="PANTHER" id="PTHR24559:SF444">
    <property type="entry name" value="REVERSE TRANSCRIPTASE DOMAIN-CONTAINING PROTEIN"/>
    <property type="match status" value="1"/>
</dbReference>
<name>G0WF77_NAUDC</name>